<comment type="caution">
    <text evidence="9">The sequence shown here is derived from an EMBL/GenBank/DDBJ whole genome shotgun (WGS) entry which is preliminary data.</text>
</comment>
<feature type="compositionally biased region" description="Low complexity" evidence="7">
    <location>
        <begin position="388"/>
        <end position="405"/>
    </location>
</feature>
<feature type="region of interest" description="Disordered" evidence="7">
    <location>
        <begin position="315"/>
        <end position="376"/>
    </location>
</feature>
<comment type="similarity">
    <text evidence="6">Belongs to the peptidase C19 family.</text>
</comment>
<proteinExistence type="inferred from homology"/>
<organism evidence="9 10">
    <name type="scientific">Mycena indigotica</name>
    <dbReference type="NCBI Taxonomy" id="2126181"/>
    <lineage>
        <taxon>Eukaryota</taxon>
        <taxon>Fungi</taxon>
        <taxon>Dikarya</taxon>
        <taxon>Basidiomycota</taxon>
        <taxon>Agaricomycotina</taxon>
        <taxon>Agaricomycetes</taxon>
        <taxon>Agaricomycetidae</taxon>
        <taxon>Agaricales</taxon>
        <taxon>Marasmiineae</taxon>
        <taxon>Mycenaceae</taxon>
        <taxon>Mycena</taxon>
    </lineage>
</organism>
<dbReference type="Pfam" id="PF00443">
    <property type="entry name" value="UCH"/>
    <property type="match status" value="1"/>
</dbReference>
<feature type="region of interest" description="Disordered" evidence="7">
    <location>
        <begin position="671"/>
        <end position="692"/>
    </location>
</feature>
<evidence type="ECO:0000256" key="3">
    <source>
        <dbReference type="ARBA" id="ARBA00022786"/>
    </source>
</evidence>
<dbReference type="InterPro" id="IPR038765">
    <property type="entry name" value="Papain-like_cys_pep_sf"/>
</dbReference>
<sequence>MAHYARPDAGGGAPYFNPNHNQAYAPPPAHMNDYAANTYSHPHHHGPYPQPPPQSPNGHPRSYQQQSPRMAYRNVPPYPNASSSSSSPISQHAHPLPKYPPPQPYAVPVPGPPPNGWVQHPQNITPQLLSPIPQNAYSGVGLGLQIQGVPQSQSHSGAQPTLFPPPAIVSSYPTPPPETTTEETTDEGPDPQEMEDGLASSSQYQGAEEEQQSTSPQTHAPVPIYPSIVLSRRHHRPNDPTRAPGVMISPRARPPQEVIDRVGVWDEEEEGLLSSGLEEEVSIDEIEKNEEVVPADPGIPIAVTVPPVILSASSPPLSTTDDWDIAPPASASASPSHITISIPSSSRVSTPTPTSSAPLVSPTTASTSAPAPAPPQIKKSWASLFNASSPNSSSSAGTASSTTVSDRARLPTSSVVGFSVPADQPLLGNFTAISSNSVGDGVSNSLPPPTRNALLALLSGTPNEPVQPTSPTVPTSPTISIKPTPVRLPPALTPRGLINTGNMCFANAVLQVLLCTRAFYGLFENLQSVLGEQAFLGDRNGEEFPAVNGNGIQKKEEKDQGPLGPAPLVRATATFLKEFVRNGKGGGARGGTRTMTNKGKARADEQQLEEDGEAFIPTMVYDALKGKKRFDGMRGGQQEDAEEFLGFFLDTLEEELLAVAASLRRDTADTSGITATSQKPAVQEKEEPDVADAEDGWLEVGRKNRSVVTRTIESTDSPITRIFGGKFRSTLKTPGQRDSVIVEDWRALRLDIQRDGIHTVEDALALISQPSTLQVTHVPSSTNNTASSQPNPTPQLLTASQQVLIEALPPVLVLHLKRFCYDAELTSVVKVGKQIAFGPELEVPEGVMSPGLKQRLASAGGVKPRRTARYKLFGVVYHHGMSASGGHYTLDVLHPGRAPASAGPVPVGSYSAVAGMNTPASEGAWVRIDDELVSDVRPADVFGAAAPVSGSGAWPTVGANGKTVKGGRVQSVEREGADDSGNARCAYLLFYRRVG</sequence>
<feature type="compositionally biased region" description="Low complexity" evidence="7">
    <location>
        <begin position="82"/>
        <end position="96"/>
    </location>
</feature>
<dbReference type="PANTHER" id="PTHR24006:SF687">
    <property type="entry name" value="UBIQUITIN CARBOXYL-TERMINAL HYDROLASE 10"/>
    <property type="match status" value="1"/>
</dbReference>
<feature type="region of interest" description="Disordered" evidence="7">
    <location>
        <begin position="1"/>
        <end position="254"/>
    </location>
</feature>
<evidence type="ECO:0000256" key="2">
    <source>
        <dbReference type="ARBA" id="ARBA00022670"/>
    </source>
</evidence>
<dbReference type="GO" id="GO:0005634">
    <property type="term" value="C:nucleus"/>
    <property type="evidence" value="ECO:0007669"/>
    <property type="project" value="TreeGrafter"/>
</dbReference>
<keyword evidence="10" id="KW-1185">Reference proteome</keyword>
<dbReference type="GO" id="GO:0006508">
    <property type="term" value="P:proteolysis"/>
    <property type="evidence" value="ECO:0007669"/>
    <property type="project" value="UniProtKB-KW"/>
</dbReference>
<dbReference type="GeneID" id="59351676"/>
<feature type="region of interest" description="Disordered" evidence="7">
    <location>
        <begin position="584"/>
        <end position="607"/>
    </location>
</feature>
<dbReference type="Gene3D" id="3.90.70.10">
    <property type="entry name" value="Cysteine proteinases"/>
    <property type="match status" value="1"/>
</dbReference>
<name>A0A8H6S1L0_9AGAR</name>
<evidence type="ECO:0000259" key="8">
    <source>
        <dbReference type="PROSITE" id="PS50235"/>
    </source>
</evidence>
<evidence type="ECO:0000313" key="9">
    <source>
        <dbReference type="EMBL" id="KAF7291244.1"/>
    </source>
</evidence>
<dbReference type="PROSITE" id="PS00973">
    <property type="entry name" value="USP_2"/>
    <property type="match status" value="1"/>
</dbReference>
<feature type="compositionally biased region" description="Polar residues" evidence="7">
    <location>
        <begin position="148"/>
        <end position="159"/>
    </location>
</feature>
<reference evidence="9" key="1">
    <citation type="submission" date="2020-05" db="EMBL/GenBank/DDBJ databases">
        <title>Mycena genomes resolve the evolution of fungal bioluminescence.</title>
        <authorList>
            <person name="Tsai I.J."/>
        </authorList>
    </citation>
    <scope>NUCLEOTIDE SEQUENCE</scope>
    <source>
        <strain evidence="9">171206Taipei</strain>
    </source>
</reference>
<feature type="compositionally biased region" description="Pro residues" evidence="7">
    <location>
        <begin position="162"/>
        <end position="178"/>
    </location>
</feature>
<dbReference type="Proteomes" id="UP000636479">
    <property type="component" value="Unassembled WGS sequence"/>
</dbReference>
<dbReference type="InterPro" id="IPR028889">
    <property type="entry name" value="USP"/>
</dbReference>
<feature type="compositionally biased region" description="Low complexity" evidence="7">
    <location>
        <begin position="466"/>
        <end position="485"/>
    </location>
</feature>
<feature type="compositionally biased region" description="Low complexity" evidence="7">
    <location>
        <begin position="325"/>
        <end position="370"/>
    </location>
</feature>
<dbReference type="EC" id="3.4.19.12" evidence="6"/>
<evidence type="ECO:0000256" key="7">
    <source>
        <dbReference type="SAM" id="MobiDB-lite"/>
    </source>
</evidence>
<feature type="region of interest" description="Disordered" evidence="7">
    <location>
        <begin position="388"/>
        <end position="408"/>
    </location>
</feature>
<feature type="compositionally biased region" description="Pro residues" evidence="7">
    <location>
        <begin position="97"/>
        <end position="115"/>
    </location>
</feature>
<feature type="compositionally biased region" description="Acidic residues" evidence="7">
    <location>
        <begin position="180"/>
        <end position="196"/>
    </location>
</feature>
<evidence type="ECO:0000313" key="10">
    <source>
        <dbReference type="Proteomes" id="UP000636479"/>
    </source>
</evidence>
<gene>
    <name evidence="9" type="ORF">MIND_01268100</name>
</gene>
<feature type="domain" description="USP" evidence="8">
    <location>
        <begin position="495"/>
        <end position="994"/>
    </location>
</feature>
<keyword evidence="5 6" id="KW-0788">Thiol protease</keyword>
<dbReference type="RefSeq" id="XP_037214366.1">
    <property type="nucleotide sequence ID" value="XM_037369160.1"/>
</dbReference>
<dbReference type="PROSITE" id="PS50235">
    <property type="entry name" value="USP_3"/>
    <property type="match status" value="1"/>
</dbReference>
<keyword evidence="4 6" id="KW-0378">Hydrolase</keyword>
<keyword evidence="3 6" id="KW-0833">Ubl conjugation pathway</keyword>
<dbReference type="CDD" id="cd02257">
    <property type="entry name" value="Peptidase_C19"/>
    <property type="match status" value="1"/>
</dbReference>
<dbReference type="GO" id="GO:0004843">
    <property type="term" value="F:cysteine-type deubiquitinase activity"/>
    <property type="evidence" value="ECO:0007669"/>
    <property type="project" value="UniProtKB-UniRule"/>
</dbReference>
<evidence type="ECO:0000256" key="6">
    <source>
        <dbReference type="RuleBase" id="RU366025"/>
    </source>
</evidence>
<evidence type="ECO:0000256" key="5">
    <source>
        <dbReference type="ARBA" id="ARBA00022807"/>
    </source>
</evidence>
<dbReference type="GO" id="GO:0016579">
    <property type="term" value="P:protein deubiquitination"/>
    <property type="evidence" value="ECO:0007669"/>
    <property type="project" value="InterPro"/>
</dbReference>
<dbReference type="InterPro" id="IPR018200">
    <property type="entry name" value="USP_CS"/>
</dbReference>
<evidence type="ECO:0000256" key="4">
    <source>
        <dbReference type="ARBA" id="ARBA00022801"/>
    </source>
</evidence>
<accession>A0A8H6S1L0</accession>
<dbReference type="InterPro" id="IPR001394">
    <property type="entry name" value="Peptidase_C19_UCH"/>
</dbReference>
<dbReference type="GO" id="GO:0005829">
    <property type="term" value="C:cytosol"/>
    <property type="evidence" value="ECO:0007669"/>
    <property type="project" value="TreeGrafter"/>
</dbReference>
<dbReference type="PROSITE" id="PS00972">
    <property type="entry name" value="USP_1"/>
    <property type="match status" value="1"/>
</dbReference>
<feature type="region of interest" description="Disordered" evidence="7">
    <location>
        <begin position="463"/>
        <end position="487"/>
    </location>
</feature>
<keyword evidence="2 6" id="KW-0645">Protease</keyword>
<dbReference type="PANTHER" id="PTHR24006">
    <property type="entry name" value="UBIQUITIN CARBOXYL-TERMINAL HYDROLASE"/>
    <property type="match status" value="1"/>
</dbReference>
<dbReference type="SUPFAM" id="SSF54001">
    <property type="entry name" value="Cysteine proteinases"/>
    <property type="match status" value="1"/>
</dbReference>
<dbReference type="InterPro" id="IPR050164">
    <property type="entry name" value="Peptidase_C19"/>
</dbReference>
<protein>
    <recommendedName>
        <fullName evidence="6">Ubiquitin carboxyl-terminal hydrolase</fullName>
        <ecNumber evidence="6">3.4.19.12</ecNumber>
    </recommendedName>
</protein>
<feature type="compositionally biased region" description="Polar residues" evidence="7">
    <location>
        <begin position="671"/>
        <end position="680"/>
    </location>
</feature>
<comment type="catalytic activity">
    <reaction evidence="1 6">
        <text>Thiol-dependent hydrolysis of ester, thioester, amide, peptide and isopeptide bonds formed by the C-terminal Gly of ubiquitin (a 76-residue protein attached to proteins as an intracellular targeting signal).</text>
        <dbReference type="EC" id="3.4.19.12"/>
    </reaction>
</comment>
<feature type="compositionally biased region" description="Polar residues" evidence="7">
    <location>
        <begin position="120"/>
        <end position="137"/>
    </location>
</feature>
<dbReference type="AlphaFoldDB" id="A0A8H6S1L0"/>
<evidence type="ECO:0000256" key="1">
    <source>
        <dbReference type="ARBA" id="ARBA00000707"/>
    </source>
</evidence>
<dbReference type="EMBL" id="JACAZF010000013">
    <property type="protein sequence ID" value="KAF7291244.1"/>
    <property type="molecule type" value="Genomic_DNA"/>
</dbReference>
<dbReference type="OrthoDB" id="429671at2759"/>